<sequence>MQSDQLQTLFTPGLPYTDIEIDAIIQKEGYSFEEVITLFTYLGRCTALEDNKLYYWYMLKGGIV</sequence>
<dbReference type="RefSeq" id="WP_313982673.1">
    <property type="nucleotide sequence ID" value="NZ_JASJOS010000010.1"/>
</dbReference>
<evidence type="ECO:0000313" key="2">
    <source>
        <dbReference type="Proteomes" id="UP001241110"/>
    </source>
</evidence>
<comment type="caution">
    <text evidence="1">The sequence shown here is derived from an EMBL/GenBank/DDBJ whole genome shotgun (WGS) entry which is preliminary data.</text>
</comment>
<gene>
    <name evidence="1" type="ORF">QNI16_21575</name>
</gene>
<organism evidence="1 2">
    <name type="scientific">Xanthocytophaga flava</name>
    <dbReference type="NCBI Taxonomy" id="3048013"/>
    <lineage>
        <taxon>Bacteria</taxon>
        <taxon>Pseudomonadati</taxon>
        <taxon>Bacteroidota</taxon>
        <taxon>Cytophagia</taxon>
        <taxon>Cytophagales</taxon>
        <taxon>Rhodocytophagaceae</taxon>
        <taxon>Xanthocytophaga</taxon>
    </lineage>
</organism>
<dbReference type="AlphaFoldDB" id="A0AAE3QTJ8"/>
<dbReference type="Proteomes" id="UP001241110">
    <property type="component" value="Unassembled WGS sequence"/>
</dbReference>
<protein>
    <submittedName>
        <fullName evidence="1">Uncharacterized protein</fullName>
    </submittedName>
</protein>
<reference evidence="1" key="1">
    <citation type="submission" date="2023-05" db="EMBL/GenBank/DDBJ databases">
        <authorList>
            <person name="Zhang X."/>
        </authorList>
    </citation>
    <scope>NUCLEOTIDE SEQUENCE</scope>
    <source>
        <strain evidence="1">YF14B1</strain>
    </source>
</reference>
<accession>A0AAE3QTJ8</accession>
<name>A0AAE3QTJ8_9BACT</name>
<dbReference type="EMBL" id="JASJOS010000010">
    <property type="protein sequence ID" value="MDJ1483103.1"/>
    <property type="molecule type" value="Genomic_DNA"/>
</dbReference>
<proteinExistence type="predicted"/>
<evidence type="ECO:0000313" key="1">
    <source>
        <dbReference type="EMBL" id="MDJ1483103.1"/>
    </source>
</evidence>